<proteinExistence type="predicted"/>
<dbReference type="AlphaFoldDB" id="A0A6J8BR08"/>
<dbReference type="InterPro" id="IPR047153">
    <property type="entry name" value="TRIM45/56/19-like"/>
</dbReference>
<dbReference type="GO" id="GO:0005654">
    <property type="term" value="C:nucleoplasm"/>
    <property type="evidence" value="ECO:0007669"/>
    <property type="project" value="TreeGrafter"/>
</dbReference>
<keyword evidence="1" id="KW-0479">Metal-binding</keyword>
<dbReference type="GO" id="GO:0061630">
    <property type="term" value="F:ubiquitin protein ligase activity"/>
    <property type="evidence" value="ECO:0007669"/>
    <property type="project" value="TreeGrafter"/>
</dbReference>
<keyword evidence="5" id="KW-1185">Reference proteome</keyword>
<gene>
    <name evidence="4" type="ORF">MCOR_21820</name>
</gene>
<dbReference type="Gene3D" id="3.30.160.60">
    <property type="entry name" value="Classic Zinc Finger"/>
    <property type="match status" value="1"/>
</dbReference>
<dbReference type="PANTHER" id="PTHR25462">
    <property type="entry name" value="BONUS, ISOFORM C-RELATED"/>
    <property type="match status" value="1"/>
</dbReference>
<evidence type="ECO:0000313" key="4">
    <source>
        <dbReference type="EMBL" id="CAC5386365.1"/>
    </source>
</evidence>
<keyword evidence="2" id="KW-0175">Coiled coil</keyword>
<accession>A0A6J8BR08</accession>
<feature type="coiled-coil region" evidence="2">
    <location>
        <begin position="139"/>
        <end position="181"/>
    </location>
</feature>
<dbReference type="PROSITE" id="PS50119">
    <property type="entry name" value="ZF_BBOX"/>
    <property type="match status" value="1"/>
</dbReference>
<evidence type="ECO:0000256" key="2">
    <source>
        <dbReference type="SAM" id="Coils"/>
    </source>
</evidence>
<dbReference type="SUPFAM" id="SSF57845">
    <property type="entry name" value="B-box zinc-binding domain"/>
    <property type="match status" value="1"/>
</dbReference>
<dbReference type="GO" id="GO:0008270">
    <property type="term" value="F:zinc ion binding"/>
    <property type="evidence" value="ECO:0007669"/>
    <property type="project" value="UniProtKB-KW"/>
</dbReference>
<keyword evidence="1" id="KW-0863">Zinc-finger</keyword>
<reference evidence="4 5" key="1">
    <citation type="submission" date="2020-06" db="EMBL/GenBank/DDBJ databases">
        <authorList>
            <person name="Li R."/>
            <person name="Bekaert M."/>
        </authorList>
    </citation>
    <scope>NUCLEOTIDE SEQUENCE [LARGE SCALE GENOMIC DNA]</scope>
    <source>
        <strain evidence="5">wild</strain>
    </source>
</reference>
<feature type="domain" description="B box-type" evidence="3">
    <location>
        <begin position="4"/>
        <end position="51"/>
    </location>
</feature>
<evidence type="ECO:0000259" key="3">
    <source>
        <dbReference type="PROSITE" id="PS50119"/>
    </source>
</evidence>
<organism evidence="4 5">
    <name type="scientific">Mytilus coruscus</name>
    <name type="common">Sea mussel</name>
    <dbReference type="NCBI Taxonomy" id="42192"/>
    <lineage>
        <taxon>Eukaryota</taxon>
        <taxon>Metazoa</taxon>
        <taxon>Spiralia</taxon>
        <taxon>Lophotrochozoa</taxon>
        <taxon>Mollusca</taxon>
        <taxon>Bivalvia</taxon>
        <taxon>Autobranchia</taxon>
        <taxon>Pteriomorphia</taxon>
        <taxon>Mytilida</taxon>
        <taxon>Mytiloidea</taxon>
        <taxon>Mytilidae</taxon>
        <taxon>Mytilinae</taxon>
        <taxon>Mytilus</taxon>
    </lineage>
</organism>
<name>A0A6J8BR08_MYTCO</name>
<dbReference type="OrthoDB" id="6270329at2759"/>
<protein>
    <recommendedName>
        <fullName evidence="3">B box-type domain-containing protein</fullName>
    </recommendedName>
</protein>
<evidence type="ECO:0000256" key="1">
    <source>
        <dbReference type="PROSITE-ProRule" id="PRU00024"/>
    </source>
</evidence>
<evidence type="ECO:0000313" key="5">
    <source>
        <dbReference type="Proteomes" id="UP000507470"/>
    </source>
</evidence>
<sequence length="186" mass="21815">MATKHYSICDICRKTSAVTHWCSECEEALCSDYIEHHKKRKLTRNHKPIPISKYESLPTFITDIPQSCVYHSERYQLYCGIHDLFLCYKCIKDHGQCGVIPLDDIDNSAKIQDLELRMGDIIKHIDSIKKDREANMSCFEKHKAEVKTVRNEINKLLDKLEKDIDEKKNECKEKIQKITSELKKEK</sequence>
<dbReference type="PANTHER" id="PTHR25462:SF305">
    <property type="entry name" value="RING-TYPE DOMAIN-CONTAINING PROTEIN"/>
    <property type="match status" value="1"/>
</dbReference>
<dbReference type="InterPro" id="IPR000315">
    <property type="entry name" value="Znf_B-box"/>
</dbReference>
<dbReference type="EMBL" id="CACVKT020003871">
    <property type="protein sequence ID" value="CAC5386365.1"/>
    <property type="molecule type" value="Genomic_DNA"/>
</dbReference>
<keyword evidence="1" id="KW-0862">Zinc</keyword>
<dbReference type="Proteomes" id="UP000507470">
    <property type="component" value="Unassembled WGS sequence"/>
</dbReference>
<dbReference type="CDD" id="cd19757">
    <property type="entry name" value="Bbox1"/>
    <property type="match status" value="1"/>
</dbReference>